<proteinExistence type="predicted"/>
<dbReference type="EMBL" id="REGN01004084">
    <property type="protein sequence ID" value="RNA19231.1"/>
    <property type="molecule type" value="Genomic_DNA"/>
</dbReference>
<dbReference type="Proteomes" id="UP000276133">
    <property type="component" value="Unassembled WGS sequence"/>
</dbReference>
<protein>
    <submittedName>
        <fullName evidence="1">Uncharacterized protein</fullName>
    </submittedName>
</protein>
<evidence type="ECO:0000313" key="2">
    <source>
        <dbReference type="Proteomes" id="UP000276133"/>
    </source>
</evidence>
<organism evidence="1 2">
    <name type="scientific">Brachionus plicatilis</name>
    <name type="common">Marine rotifer</name>
    <name type="synonym">Brachionus muelleri</name>
    <dbReference type="NCBI Taxonomy" id="10195"/>
    <lineage>
        <taxon>Eukaryota</taxon>
        <taxon>Metazoa</taxon>
        <taxon>Spiralia</taxon>
        <taxon>Gnathifera</taxon>
        <taxon>Rotifera</taxon>
        <taxon>Eurotatoria</taxon>
        <taxon>Monogononta</taxon>
        <taxon>Pseudotrocha</taxon>
        <taxon>Ploima</taxon>
        <taxon>Brachionidae</taxon>
        <taxon>Brachionus</taxon>
    </lineage>
</organism>
<dbReference type="AlphaFoldDB" id="A0A3M7R771"/>
<comment type="caution">
    <text evidence="1">The sequence shown here is derived from an EMBL/GenBank/DDBJ whole genome shotgun (WGS) entry which is preliminary data.</text>
</comment>
<gene>
    <name evidence="1" type="ORF">BpHYR1_008824</name>
</gene>
<sequence>MQNFQPQSKDCNKLNNLLSIQHHGLYLQNAQSNSFSYLLNLCFYWQHLAKLLLAYFPLRLCNLNNKNFQFNAKAKQYFFIKSSLYYQHCIYSKLRQPWHQNWPTAIFRLKIKQCIILDSNILLVKYLGYLRERMTIKSYKIKILIGFIFNRIMILEESRNSAGIRSQVTEREKKREQI</sequence>
<reference evidence="1 2" key="1">
    <citation type="journal article" date="2018" name="Sci. Rep.">
        <title>Genomic signatures of local adaptation to the degree of environmental predictability in rotifers.</title>
        <authorList>
            <person name="Franch-Gras L."/>
            <person name="Hahn C."/>
            <person name="Garcia-Roger E.M."/>
            <person name="Carmona M.J."/>
            <person name="Serra M."/>
            <person name="Gomez A."/>
        </authorList>
    </citation>
    <scope>NUCLEOTIDE SEQUENCE [LARGE SCALE GENOMIC DNA]</scope>
    <source>
        <strain evidence="1">HYR1</strain>
    </source>
</reference>
<name>A0A3M7R771_BRAPC</name>
<evidence type="ECO:0000313" key="1">
    <source>
        <dbReference type="EMBL" id="RNA19231.1"/>
    </source>
</evidence>
<keyword evidence="2" id="KW-1185">Reference proteome</keyword>
<accession>A0A3M7R771</accession>